<evidence type="ECO:0000313" key="2">
    <source>
        <dbReference type="Proteomes" id="UP001057452"/>
    </source>
</evidence>
<proteinExistence type="predicted"/>
<keyword evidence="2" id="KW-1185">Reference proteome</keyword>
<feature type="non-terminal residue" evidence="1">
    <location>
        <position position="103"/>
    </location>
</feature>
<reference evidence="1" key="1">
    <citation type="submission" date="2022-05" db="EMBL/GenBank/DDBJ databases">
        <title>Chromosome-level genome of Chaenocephalus aceratus.</title>
        <authorList>
            <person name="Park H."/>
        </authorList>
    </citation>
    <scope>NUCLEOTIDE SEQUENCE</scope>
    <source>
        <strain evidence="1">KU_202001</strain>
    </source>
</reference>
<organism evidence="1 2">
    <name type="scientific">Chaenocephalus aceratus</name>
    <name type="common">Blackfin icefish</name>
    <name type="synonym">Chaenichthys aceratus</name>
    <dbReference type="NCBI Taxonomy" id="36190"/>
    <lineage>
        <taxon>Eukaryota</taxon>
        <taxon>Metazoa</taxon>
        <taxon>Chordata</taxon>
        <taxon>Craniata</taxon>
        <taxon>Vertebrata</taxon>
        <taxon>Euteleostomi</taxon>
        <taxon>Actinopterygii</taxon>
        <taxon>Neopterygii</taxon>
        <taxon>Teleostei</taxon>
        <taxon>Neoteleostei</taxon>
        <taxon>Acanthomorphata</taxon>
        <taxon>Eupercaria</taxon>
        <taxon>Perciformes</taxon>
        <taxon>Notothenioidei</taxon>
        <taxon>Channichthyidae</taxon>
        <taxon>Chaenocephalus</taxon>
    </lineage>
</organism>
<evidence type="ECO:0000313" key="1">
    <source>
        <dbReference type="EMBL" id="KAI4801712.1"/>
    </source>
</evidence>
<protein>
    <submittedName>
        <fullName evidence="1">Uncharacterized protein</fullName>
    </submittedName>
</protein>
<dbReference type="EMBL" id="CM043808">
    <property type="protein sequence ID" value="KAI4801712.1"/>
    <property type="molecule type" value="Genomic_DNA"/>
</dbReference>
<sequence length="103" mass="11468">VSKVKQTLNVAAVSLLPRETRQLICYQVGYVWGTAAHPTSRLLYLSQAVRVEWPHRTTHYGNMSSGCCGECSCPQCWQRGALSTLGGTDSVHPRLQQHWVKVS</sequence>
<feature type="non-terminal residue" evidence="1">
    <location>
        <position position="1"/>
    </location>
</feature>
<name>A0ACB9VQA5_CHAAC</name>
<dbReference type="Proteomes" id="UP001057452">
    <property type="component" value="Chromosome 24"/>
</dbReference>
<comment type="caution">
    <text evidence="1">The sequence shown here is derived from an EMBL/GenBank/DDBJ whole genome shotgun (WGS) entry which is preliminary data.</text>
</comment>
<gene>
    <name evidence="1" type="ORF">KUCAC02_019588</name>
</gene>
<accession>A0ACB9VQA5</accession>